<keyword evidence="2" id="KW-1185">Reference proteome</keyword>
<reference evidence="1 2" key="1">
    <citation type="journal article" date="2023" name="BMC Biotechnol.">
        <title>Vitis rotundifolia cv Carlos genome sequencing.</title>
        <authorList>
            <person name="Huff M."/>
            <person name="Hulse-Kemp A."/>
            <person name="Scheffler B."/>
            <person name="Youngblood R."/>
            <person name="Simpson S."/>
            <person name="Babiker E."/>
            <person name="Staton M."/>
        </authorList>
    </citation>
    <scope>NUCLEOTIDE SEQUENCE [LARGE SCALE GENOMIC DNA]</scope>
    <source>
        <tissue evidence="1">Leaf</tissue>
    </source>
</reference>
<gene>
    <name evidence="1" type="ORF">PVL29_016293</name>
</gene>
<organism evidence="1 2">
    <name type="scientific">Vitis rotundifolia</name>
    <name type="common">Muscadine grape</name>
    <dbReference type="NCBI Taxonomy" id="103349"/>
    <lineage>
        <taxon>Eukaryota</taxon>
        <taxon>Viridiplantae</taxon>
        <taxon>Streptophyta</taxon>
        <taxon>Embryophyta</taxon>
        <taxon>Tracheophyta</taxon>
        <taxon>Spermatophyta</taxon>
        <taxon>Magnoliopsida</taxon>
        <taxon>eudicotyledons</taxon>
        <taxon>Gunneridae</taxon>
        <taxon>Pentapetalae</taxon>
        <taxon>rosids</taxon>
        <taxon>Vitales</taxon>
        <taxon>Vitaceae</taxon>
        <taxon>Viteae</taxon>
        <taxon>Vitis</taxon>
    </lineage>
</organism>
<evidence type="ECO:0000313" key="1">
    <source>
        <dbReference type="EMBL" id="KAJ9687762.1"/>
    </source>
</evidence>
<sequence length="113" mass="13142">MPKILTLMIMQRQTAASRSTRLSRRLQHGVLARVPTPRCTKSFNKPAHTPNFRVSTEQVDVAAELLWRKRLGFSLGCGQRTWLELTKVKKRRLRDMRRPVDAITFEAILKNTR</sequence>
<evidence type="ECO:0000313" key="2">
    <source>
        <dbReference type="Proteomes" id="UP001168098"/>
    </source>
</evidence>
<dbReference type="Proteomes" id="UP001168098">
    <property type="component" value="Unassembled WGS sequence"/>
</dbReference>
<dbReference type="AlphaFoldDB" id="A0AA38ZFP6"/>
<accession>A0AA38ZFP6</accession>
<comment type="caution">
    <text evidence="1">The sequence shown here is derived from an EMBL/GenBank/DDBJ whole genome shotgun (WGS) entry which is preliminary data.</text>
</comment>
<name>A0AA38ZFP6_VITRO</name>
<dbReference type="EMBL" id="JARBHA010000012">
    <property type="protein sequence ID" value="KAJ9687762.1"/>
    <property type="molecule type" value="Genomic_DNA"/>
</dbReference>
<proteinExistence type="predicted"/>
<protein>
    <submittedName>
        <fullName evidence="1">Uncharacterized protein</fullName>
    </submittedName>
</protein>